<organism evidence="1 2">
    <name type="scientific">Euplotes crassus</name>
    <dbReference type="NCBI Taxonomy" id="5936"/>
    <lineage>
        <taxon>Eukaryota</taxon>
        <taxon>Sar</taxon>
        <taxon>Alveolata</taxon>
        <taxon>Ciliophora</taxon>
        <taxon>Intramacronucleata</taxon>
        <taxon>Spirotrichea</taxon>
        <taxon>Hypotrichia</taxon>
        <taxon>Euplotida</taxon>
        <taxon>Euplotidae</taxon>
        <taxon>Moneuplotes</taxon>
    </lineage>
</organism>
<name>A0AAD1U3Z6_EUPCR</name>
<evidence type="ECO:0000313" key="2">
    <source>
        <dbReference type="Proteomes" id="UP001295684"/>
    </source>
</evidence>
<dbReference type="AlphaFoldDB" id="A0AAD1U3Z6"/>
<sequence>MEHDCRSFRVSLIMACRVYYNSVNYIPVDCKESCKGLEAF</sequence>
<gene>
    <name evidence="1" type="ORF">ECRASSUSDP1_LOCUS1078</name>
</gene>
<dbReference type="Proteomes" id="UP001295684">
    <property type="component" value="Unassembled WGS sequence"/>
</dbReference>
<accession>A0AAD1U3Z6</accession>
<dbReference type="EMBL" id="CAMPGE010001017">
    <property type="protein sequence ID" value="CAI2359784.1"/>
    <property type="molecule type" value="Genomic_DNA"/>
</dbReference>
<reference evidence="1" key="1">
    <citation type="submission" date="2023-07" db="EMBL/GenBank/DDBJ databases">
        <authorList>
            <consortium name="AG Swart"/>
            <person name="Singh M."/>
            <person name="Singh A."/>
            <person name="Seah K."/>
            <person name="Emmerich C."/>
        </authorList>
    </citation>
    <scope>NUCLEOTIDE SEQUENCE</scope>
    <source>
        <strain evidence="1">DP1</strain>
    </source>
</reference>
<protein>
    <submittedName>
        <fullName evidence="1">Uncharacterized protein</fullName>
    </submittedName>
</protein>
<proteinExistence type="predicted"/>
<comment type="caution">
    <text evidence="1">The sequence shown here is derived from an EMBL/GenBank/DDBJ whole genome shotgun (WGS) entry which is preliminary data.</text>
</comment>
<evidence type="ECO:0000313" key="1">
    <source>
        <dbReference type="EMBL" id="CAI2359784.1"/>
    </source>
</evidence>
<keyword evidence="2" id="KW-1185">Reference proteome</keyword>